<feature type="coiled-coil region" evidence="1">
    <location>
        <begin position="61"/>
        <end position="109"/>
    </location>
</feature>
<accession>A0A976IDE3</accession>
<comment type="caution">
    <text evidence="2">The sequence shown here is derived from an EMBL/GenBank/DDBJ whole genome shotgun (WGS) entry which is preliminary data.</text>
</comment>
<proteinExistence type="predicted"/>
<keyword evidence="1" id="KW-0175">Coiled coil</keyword>
<evidence type="ECO:0000313" key="2">
    <source>
        <dbReference type="EMBL" id="TDH68218.1"/>
    </source>
</evidence>
<evidence type="ECO:0008006" key="4">
    <source>
        <dbReference type="Google" id="ProtNLM"/>
    </source>
</evidence>
<dbReference type="KEGG" id="blac:94348275"/>
<reference evidence="2 3" key="1">
    <citation type="journal article" date="2021" name="Genome Biol.">
        <title>AFLAP: assembly-free linkage analysis pipeline using k-mers from genome sequencing data.</title>
        <authorList>
            <person name="Fletcher K."/>
            <person name="Zhang L."/>
            <person name="Gil J."/>
            <person name="Han R."/>
            <person name="Cavanaugh K."/>
            <person name="Michelmore R."/>
        </authorList>
    </citation>
    <scope>NUCLEOTIDE SEQUENCE [LARGE SCALE GENOMIC DNA]</scope>
    <source>
        <strain evidence="2 3">SF5</strain>
    </source>
</reference>
<dbReference type="AlphaFoldDB" id="A0A976IDE3"/>
<gene>
    <name evidence="2" type="ORF">CCR75_004518</name>
</gene>
<organism evidence="2 3">
    <name type="scientific">Bremia lactucae</name>
    <name type="common">Lettuce downy mildew</name>
    <dbReference type="NCBI Taxonomy" id="4779"/>
    <lineage>
        <taxon>Eukaryota</taxon>
        <taxon>Sar</taxon>
        <taxon>Stramenopiles</taxon>
        <taxon>Oomycota</taxon>
        <taxon>Peronosporomycetes</taxon>
        <taxon>Peronosporales</taxon>
        <taxon>Peronosporaceae</taxon>
        <taxon>Bremia</taxon>
    </lineage>
</organism>
<dbReference type="GeneID" id="94348275"/>
<keyword evidence="3" id="KW-1185">Reference proteome</keyword>
<name>A0A976IDE3_BRELC</name>
<protein>
    <recommendedName>
        <fullName evidence="4">Kinetochore protein SPC25</fullName>
    </recommendedName>
</protein>
<dbReference type="EMBL" id="SHOA02000003">
    <property type="protein sequence ID" value="TDH68218.1"/>
    <property type="molecule type" value="Genomic_DNA"/>
</dbReference>
<dbReference type="OrthoDB" id="49185at2759"/>
<evidence type="ECO:0000313" key="3">
    <source>
        <dbReference type="Proteomes" id="UP000294530"/>
    </source>
</evidence>
<evidence type="ECO:0000256" key="1">
    <source>
        <dbReference type="SAM" id="Coils"/>
    </source>
</evidence>
<dbReference type="RefSeq" id="XP_067817717.1">
    <property type="nucleotide sequence ID" value="XM_067962604.1"/>
</dbReference>
<dbReference type="Gene3D" id="3.30.160.570">
    <property type="entry name" value="Ncd80 complex, Spc24 subunit"/>
    <property type="match status" value="1"/>
</dbReference>
<dbReference type="Proteomes" id="UP000294530">
    <property type="component" value="Unassembled WGS sequence"/>
</dbReference>
<sequence>MERKRASVIGSAFNEPTWAEVQEICGQLEGLFHNDALKDAARLRTLVQKRKDIASTFHSHQSSAQRQLAHLRANLNEWEEKELMAKQRNEQLSKKLQELDAIKRNMSVQLDRFRLNEQYPLLPTFLHIYMSYNSKNVVFLTLCHWGQYNIERVVGHKYDEAKQGLVRFNAEHQNDIPEAKNQMGLYASITGILWEFDGSQIAGSIHVPAKQQIVRFEIGPSTNRFTTANTLWDKIDEAFESIEDDF</sequence>